<evidence type="ECO:0008006" key="3">
    <source>
        <dbReference type="Google" id="ProtNLM"/>
    </source>
</evidence>
<proteinExistence type="predicted"/>
<dbReference type="EMBL" id="PFEU01000006">
    <property type="protein sequence ID" value="PJE77170.1"/>
    <property type="molecule type" value="Genomic_DNA"/>
</dbReference>
<organism evidence="1 2">
    <name type="scientific">Candidatus Uhrbacteria bacterium CG10_big_fil_rev_8_21_14_0_10_48_16</name>
    <dbReference type="NCBI Taxonomy" id="1975038"/>
    <lineage>
        <taxon>Bacteria</taxon>
        <taxon>Candidatus Uhriibacteriota</taxon>
    </lineage>
</organism>
<gene>
    <name evidence="1" type="ORF">COV05_00985</name>
</gene>
<protein>
    <recommendedName>
        <fullName evidence="3">DUF11 domain-containing protein</fullName>
    </recommendedName>
</protein>
<evidence type="ECO:0000313" key="1">
    <source>
        <dbReference type="EMBL" id="PJE77170.1"/>
    </source>
</evidence>
<comment type="caution">
    <text evidence="1">The sequence shown here is derived from an EMBL/GenBank/DDBJ whole genome shotgun (WGS) entry which is preliminary data.</text>
</comment>
<dbReference type="Proteomes" id="UP000231436">
    <property type="component" value="Unassembled WGS sequence"/>
</dbReference>
<reference evidence="2" key="1">
    <citation type="submission" date="2017-09" db="EMBL/GenBank/DDBJ databases">
        <title>Depth-based differentiation of microbial function through sediment-hosted aquifers and enrichment of novel symbionts in the deep terrestrial subsurface.</title>
        <authorList>
            <person name="Probst A.J."/>
            <person name="Ladd B."/>
            <person name="Jarett J.K."/>
            <person name="Geller-Mcgrath D.E."/>
            <person name="Sieber C.M.K."/>
            <person name="Emerson J.B."/>
            <person name="Anantharaman K."/>
            <person name="Thomas B.C."/>
            <person name="Malmstrom R."/>
            <person name="Stieglmeier M."/>
            <person name="Klingl A."/>
            <person name="Woyke T."/>
            <person name="Ryan C.M."/>
            <person name="Banfield J.F."/>
        </authorList>
    </citation>
    <scope>NUCLEOTIDE SEQUENCE [LARGE SCALE GENOMIC DNA]</scope>
</reference>
<dbReference type="PROSITE" id="PS51257">
    <property type="entry name" value="PROKAR_LIPOPROTEIN"/>
    <property type="match status" value="1"/>
</dbReference>
<name>A0A2M8LI99_9BACT</name>
<dbReference type="AlphaFoldDB" id="A0A2M8LI99"/>
<sequence length="168" mass="17866">MSKFAILPFMAFALILTGAGCTFFDYSGDDSVESSSAIDSSEYDYEVPDGLTAVVDAPLRASVGESFPVVVTITNNTDEEQLLHSIDVAEAYIDGIAVISTSPVFTESFILGDGTVTHFFETPVPAGEVVTATFTMEALTPGDMRGDFDVCFAEGGTCAFLQIRTIVE</sequence>
<evidence type="ECO:0000313" key="2">
    <source>
        <dbReference type="Proteomes" id="UP000231436"/>
    </source>
</evidence>
<accession>A0A2M8LI99</accession>